<evidence type="ECO:0000256" key="4">
    <source>
        <dbReference type="ARBA" id="ARBA00023002"/>
    </source>
</evidence>
<evidence type="ECO:0000256" key="3">
    <source>
        <dbReference type="ARBA" id="ARBA00022827"/>
    </source>
</evidence>
<evidence type="ECO:0000259" key="6">
    <source>
        <dbReference type="Pfam" id="PF01494"/>
    </source>
</evidence>
<dbReference type="PANTHER" id="PTHR13789:SF318">
    <property type="entry name" value="GERANYLGERANYL DIPHOSPHATE REDUCTASE"/>
    <property type="match status" value="1"/>
</dbReference>
<proteinExistence type="predicted"/>
<dbReference type="InterPro" id="IPR002938">
    <property type="entry name" value="FAD-bd"/>
</dbReference>
<dbReference type="InterPro" id="IPR050493">
    <property type="entry name" value="FAD-dep_Monooxygenase_BioMet"/>
</dbReference>
<dbReference type="SUPFAM" id="SSF51905">
    <property type="entry name" value="FAD/NAD(P)-binding domain"/>
    <property type="match status" value="1"/>
</dbReference>
<dbReference type="Pfam" id="PF01494">
    <property type="entry name" value="FAD_binding_3"/>
    <property type="match status" value="1"/>
</dbReference>
<dbReference type="STRING" id="946483.Cenrod_0546"/>
<dbReference type="SUPFAM" id="SSF54373">
    <property type="entry name" value="FAD-linked reductases, C-terminal domain"/>
    <property type="match status" value="1"/>
</dbReference>
<keyword evidence="4" id="KW-0560">Oxidoreductase</keyword>
<feature type="domain" description="FAD-binding" evidence="6">
    <location>
        <begin position="3"/>
        <end position="323"/>
    </location>
</feature>
<keyword evidence="2" id="KW-0285">Flavoprotein</keyword>
<reference evidence="7 8" key="1">
    <citation type="journal article" date="2013" name="Genome Biol.">
        <title>Genomic analysis reveals key aspects of prokaryotic symbiosis in the phototrophic consortium "Chlorochromatium aggregatum".</title>
        <authorList>
            <person name="Liu Z."/>
            <person name="Muller J."/>
            <person name="Li T."/>
            <person name="Alvey R.M."/>
            <person name="Vogl K."/>
            <person name="Frigaard N.U."/>
            <person name="Rockwell N.C."/>
            <person name="Boyd E.S."/>
            <person name="Tomsho L.P."/>
            <person name="Schuster S.C."/>
            <person name="Henke P."/>
            <person name="Rohde M."/>
            <person name="Overmann J."/>
            <person name="Bryant D.A."/>
        </authorList>
    </citation>
    <scope>NUCLEOTIDE SEQUENCE [LARGE SCALE GENOMIC DNA]</scope>
    <source>
        <strain evidence="7">CR</strain>
    </source>
</reference>
<sequence length="404" mass="44008">MEPILVAGGGLGGLSTTLACATAGADVFLYERSPEFQEFGAGIQLGPNVVRVLHEWGLGEALNEVVSFPDRLQFRCAATGTELGVLRLGSDMSQRYGAPYLTIHRGDMMKVLLDAVRTLPNARLFPASPVVRFEQSEFQVRVHLATEQAQNGLLLVGADGAWSDVRKQLLDDGAPQPIGHLAYRALISQARLPLHLRSSQITVWLGPKMHVVQYPVRRGELLNVVVIVHGNVYGDLSHWDHSGNANEVRTRMAVACKPLHDMILAVPNWKLWALCVRTPMRAASEHTAGRVALVGDAAHPMVPYLAQGAAMAFEDSYVLARVLKQGGVLSSSLRSTSKTAAEVPKLLHSFAEARWKRNAKVQSRALRNGKIFHATGLIRLGRNASMQMGGEGLLDQPWLYGATL</sequence>
<gene>
    <name evidence="7" type="ORF">Cenrod_0546</name>
</gene>
<keyword evidence="5" id="KW-0503">Monooxygenase</keyword>
<evidence type="ECO:0000256" key="2">
    <source>
        <dbReference type="ARBA" id="ARBA00022630"/>
    </source>
</evidence>
<dbReference type="InterPro" id="IPR036188">
    <property type="entry name" value="FAD/NAD-bd_sf"/>
</dbReference>
<dbReference type="EMBL" id="CP004885">
    <property type="protein sequence ID" value="AGX86659.1"/>
    <property type="molecule type" value="Genomic_DNA"/>
</dbReference>
<dbReference type="Gene3D" id="3.50.50.60">
    <property type="entry name" value="FAD/NAD(P)-binding domain"/>
    <property type="match status" value="1"/>
</dbReference>
<name>U5N8Y9_9BURK</name>
<evidence type="ECO:0000313" key="7">
    <source>
        <dbReference type="EMBL" id="AGX86659.1"/>
    </source>
</evidence>
<dbReference type="OrthoDB" id="9782160at2"/>
<dbReference type="PATRIC" id="fig|946483.4.peg.548"/>
<dbReference type="GO" id="GO:0004497">
    <property type="term" value="F:monooxygenase activity"/>
    <property type="evidence" value="ECO:0007669"/>
    <property type="project" value="UniProtKB-KW"/>
</dbReference>
<dbReference type="KEGG" id="cbx:Cenrod_0546"/>
<dbReference type="GO" id="GO:0071949">
    <property type="term" value="F:FAD binding"/>
    <property type="evidence" value="ECO:0007669"/>
    <property type="project" value="InterPro"/>
</dbReference>
<comment type="cofactor">
    <cofactor evidence="1">
        <name>FAD</name>
        <dbReference type="ChEBI" id="CHEBI:57692"/>
    </cofactor>
</comment>
<keyword evidence="8" id="KW-1185">Reference proteome</keyword>
<organism evidence="7 8">
    <name type="scientific">Candidatus Symbiobacter mobilis CR</name>
    <dbReference type="NCBI Taxonomy" id="946483"/>
    <lineage>
        <taxon>Bacteria</taxon>
        <taxon>Pseudomonadati</taxon>
        <taxon>Pseudomonadota</taxon>
        <taxon>Betaproteobacteria</taxon>
        <taxon>Burkholderiales</taxon>
        <taxon>Comamonadaceae</taxon>
    </lineage>
</organism>
<dbReference type="PANTHER" id="PTHR13789">
    <property type="entry name" value="MONOOXYGENASE"/>
    <property type="match status" value="1"/>
</dbReference>
<evidence type="ECO:0000256" key="1">
    <source>
        <dbReference type="ARBA" id="ARBA00001974"/>
    </source>
</evidence>
<dbReference type="HOGENOM" id="CLU_009665_19_3_4"/>
<dbReference type="PRINTS" id="PR00420">
    <property type="entry name" value="RNGMNOXGNASE"/>
</dbReference>
<dbReference type="AlphaFoldDB" id="U5N8Y9"/>
<dbReference type="Proteomes" id="UP000017184">
    <property type="component" value="Chromosome"/>
</dbReference>
<protein>
    <submittedName>
        <fullName evidence="7">Salicylate hydroxylase</fullName>
    </submittedName>
</protein>
<dbReference type="eggNOG" id="COG0654">
    <property type="taxonomic scope" value="Bacteria"/>
</dbReference>
<evidence type="ECO:0000313" key="8">
    <source>
        <dbReference type="Proteomes" id="UP000017184"/>
    </source>
</evidence>
<dbReference type="RefSeq" id="WP_022771480.1">
    <property type="nucleotide sequence ID" value="NC_022576.1"/>
</dbReference>
<keyword evidence="3" id="KW-0274">FAD</keyword>
<evidence type="ECO:0000256" key="5">
    <source>
        <dbReference type="ARBA" id="ARBA00023033"/>
    </source>
</evidence>
<accession>U5N8Y9</accession>